<evidence type="ECO:0008006" key="4">
    <source>
        <dbReference type="Google" id="ProtNLM"/>
    </source>
</evidence>
<keyword evidence="1" id="KW-1133">Transmembrane helix</keyword>
<keyword evidence="1" id="KW-0812">Transmembrane</keyword>
<proteinExistence type="predicted"/>
<sequence length="113" mass="12116">MRALSAGLVQMAEALAMMVGLPIAGRLSDKITPRPVLIVGLFLLVCATGFLSLLALSTPLWLVILGLILGLVAVFCIPRQRHTHTTSTTSSYTTDTTDIPREDAGKILEEVEI</sequence>
<protein>
    <recommendedName>
        <fullName evidence="4">Major facilitator superfamily (MFS) profile domain-containing protein</fullName>
    </recommendedName>
</protein>
<evidence type="ECO:0000313" key="2">
    <source>
        <dbReference type="EMBL" id="GCF10783.1"/>
    </source>
</evidence>
<feature type="transmembrane region" description="Helical" evidence="1">
    <location>
        <begin position="60"/>
        <end position="77"/>
    </location>
</feature>
<dbReference type="GO" id="GO:0022857">
    <property type="term" value="F:transmembrane transporter activity"/>
    <property type="evidence" value="ECO:0007669"/>
    <property type="project" value="InterPro"/>
</dbReference>
<evidence type="ECO:0000313" key="3">
    <source>
        <dbReference type="Proteomes" id="UP000322530"/>
    </source>
</evidence>
<dbReference type="InterPro" id="IPR036259">
    <property type="entry name" value="MFS_trans_sf"/>
</dbReference>
<evidence type="ECO:0000256" key="1">
    <source>
        <dbReference type="SAM" id="Phobius"/>
    </source>
</evidence>
<dbReference type="Proteomes" id="UP000322530">
    <property type="component" value="Unassembled WGS sequence"/>
</dbReference>
<accession>A0A5A5TI97</accession>
<dbReference type="RefSeq" id="WP_149403653.1">
    <property type="nucleotide sequence ID" value="NZ_BIXY01000083.1"/>
</dbReference>
<name>A0A5A5TI97_9CHLR</name>
<dbReference type="Gene3D" id="1.20.1250.20">
    <property type="entry name" value="MFS general substrate transporter like domains"/>
    <property type="match status" value="1"/>
</dbReference>
<dbReference type="EMBL" id="BIXY01000083">
    <property type="protein sequence ID" value="GCF10783.1"/>
    <property type="molecule type" value="Genomic_DNA"/>
</dbReference>
<keyword evidence="3" id="KW-1185">Reference proteome</keyword>
<dbReference type="InterPro" id="IPR011701">
    <property type="entry name" value="MFS"/>
</dbReference>
<organism evidence="2 3">
    <name type="scientific">Dictyobacter arantiisoli</name>
    <dbReference type="NCBI Taxonomy" id="2014874"/>
    <lineage>
        <taxon>Bacteria</taxon>
        <taxon>Bacillati</taxon>
        <taxon>Chloroflexota</taxon>
        <taxon>Ktedonobacteria</taxon>
        <taxon>Ktedonobacterales</taxon>
        <taxon>Dictyobacteraceae</taxon>
        <taxon>Dictyobacter</taxon>
    </lineage>
</organism>
<gene>
    <name evidence="2" type="ORF">KDI_43470</name>
</gene>
<dbReference type="SUPFAM" id="SSF103473">
    <property type="entry name" value="MFS general substrate transporter"/>
    <property type="match status" value="1"/>
</dbReference>
<reference evidence="2 3" key="1">
    <citation type="submission" date="2019-01" db="EMBL/GenBank/DDBJ databases">
        <title>Draft genome sequence of Dictyobacter sp. Uno17.</title>
        <authorList>
            <person name="Wang C.M."/>
            <person name="Zheng Y."/>
            <person name="Sakai Y."/>
            <person name="Abe K."/>
            <person name="Yokota A."/>
            <person name="Yabe S."/>
        </authorList>
    </citation>
    <scope>NUCLEOTIDE SEQUENCE [LARGE SCALE GENOMIC DNA]</scope>
    <source>
        <strain evidence="2 3">Uno17</strain>
    </source>
</reference>
<dbReference type="Pfam" id="PF07690">
    <property type="entry name" value="MFS_1"/>
    <property type="match status" value="1"/>
</dbReference>
<dbReference type="AlphaFoldDB" id="A0A5A5TI97"/>
<comment type="caution">
    <text evidence="2">The sequence shown here is derived from an EMBL/GenBank/DDBJ whole genome shotgun (WGS) entry which is preliminary data.</text>
</comment>
<keyword evidence="1" id="KW-0472">Membrane</keyword>
<feature type="transmembrane region" description="Helical" evidence="1">
    <location>
        <begin position="36"/>
        <end position="54"/>
    </location>
</feature>